<reference evidence="2 3" key="1">
    <citation type="journal article" date="2016" name="PLoS ONE">
        <title>Complete Genome Sequence and Comparative Genomics of a Novel Myxobacterium Myxococcus hansupus.</title>
        <authorList>
            <person name="Sharma G."/>
            <person name="Narwani T."/>
            <person name="Subramanian S."/>
        </authorList>
    </citation>
    <scope>NUCLEOTIDE SEQUENCE [LARGE SCALE GENOMIC DNA]</scope>
    <source>
        <strain evidence="3">mixupus</strain>
    </source>
</reference>
<dbReference type="InterPro" id="IPR024453">
    <property type="entry name" value="Peptidase_C92"/>
</dbReference>
<dbReference type="Pfam" id="PF05708">
    <property type="entry name" value="Peptidase_C92"/>
    <property type="match status" value="1"/>
</dbReference>
<name>A0A0H4WXH7_9BACT</name>
<evidence type="ECO:0000313" key="2">
    <source>
        <dbReference type="EMBL" id="AKQ68116.1"/>
    </source>
</evidence>
<dbReference type="Gene3D" id="3.90.1720.10">
    <property type="entry name" value="endopeptidase domain like (from Nostoc punctiforme)"/>
    <property type="match status" value="1"/>
</dbReference>
<feature type="chain" id="PRO_5005213036" description="Protein tyrosine phosphatase" evidence="1">
    <location>
        <begin position="23"/>
        <end position="532"/>
    </location>
</feature>
<keyword evidence="1" id="KW-0732">Signal</keyword>
<keyword evidence="3" id="KW-1185">Reference proteome</keyword>
<dbReference type="RefSeq" id="WP_002637304.1">
    <property type="nucleotide sequence ID" value="NZ_CP012109.1"/>
</dbReference>
<dbReference type="PATRIC" id="fig|1297742.4.peg.5073"/>
<sequence length="532" mass="59564">MFAASLLLAGLTLASTPSSTPAASTTALAAQAQDVFDLDDEAFVAQAQADLALLERNTRGLRSLQDAVKQSRDVYLQKQSVPYTPDQKQLLLSTWAAFFDYFVATEVIRQRYWDFVKVPSLSQPKKHAWGFLLTHGALTTELAHGLTYADLTVGRKQLEVLLDEPAPEYGLPPRAFTRFKDKAIHVSTSSQLLSGDGYKEQLRPLLVKAGALDAPRVPWLLQEMRHNSKVAKGLLTQRGAKLFVKAAAVRTTGTAQRAFFPVQRAVAEWMGDTRVRRVGQPLISREQALSLLERMEPGDILVARQNWYLSNIGLPGFWPHAELFLGTPAQLRAYLDDDAEVKAWVATLPGEQGSFTQHLARTFPAKWAEYSGQDAHGEPIRILESISEGVSFTGLEHGMRVDYLGVMRPRLSRLEKARAILRAFTYQGRPYDFDFDFFSDQTLVCTELVWKSYAPASDMTGLRIPLVSVAGRRTLPANELVRLFDAEYGREDRQLDFVAFLDGREAEGNAKEADADAFRYSYRRAKWDIAQE</sequence>
<feature type="signal peptide" evidence="1">
    <location>
        <begin position="1"/>
        <end position="22"/>
    </location>
</feature>
<accession>A0A0H4WXH7</accession>
<dbReference type="InterPro" id="IPR038765">
    <property type="entry name" value="Papain-like_cys_pep_sf"/>
</dbReference>
<evidence type="ECO:0000313" key="3">
    <source>
        <dbReference type="Proteomes" id="UP000009026"/>
    </source>
</evidence>
<dbReference type="AlphaFoldDB" id="A0A0H4WXH7"/>
<dbReference type="Proteomes" id="UP000009026">
    <property type="component" value="Chromosome"/>
</dbReference>
<organism evidence="2 3">
    <name type="scientific">Pseudomyxococcus hansupus</name>
    <dbReference type="NCBI Taxonomy" id="1297742"/>
    <lineage>
        <taxon>Bacteria</taxon>
        <taxon>Pseudomonadati</taxon>
        <taxon>Myxococcota</taxon>
        <taxon>Myxococcia</taxon>
        <taxon>Myxococcales</taxon>
        <taxon>Cystobacterineae</taxon>
        <taxon>Myxococcaceae</taxon>
        <taxon>Pseudomyxococcus</taxon>
    </lineage>
</organism>
<dbReference type="SUPFAM" id="SSF54001">
    <property type="entry name" value="Cysteine proteinases"/>
    <property type="match status" value="1"/>
</dbReference>
<dbReference type="EMBL" id="CP012109">
    <property type="protein sequence ID" value="AKQ68116.1"/>
    <property type="molecule type" value="Genomic_DNA"/>
</dbReference>
<gene>
    <name evidence="2" type="ORF">A176_005028</name>
</gene>
<evidence type="ECO:0000256" key="1">
    <source>
        <dbReference type="SAM" id="SignalP"/>
    </source>
</evidence>
<protein>
    <recommendedName>
        <fullName evidence="4">Protein tyrosine phosphatase</fullName>
    </recommendedName>
</protein>
<dbReference type="STRING" id="1297742.A176_005028"/>
<dbReference type="eggNOG" id="COG3863">
    <property type="taxonomic scope" value="Bacteria"/>
</dbReference>
<proteinExistence type="predicted"/>
<evidence type="ECO:0008006" key="4">
    <source>
        <dbReference type="Google" id="ProtNLM"/>
    </source>
</evidence>
<dbReference type="OrthoDB" id="195541at2"/>
<dbReference type="KEGG" id="mym:A176_005028"/>